<dbReference type="GO" id="GO:0061133">
    <property type="term" value="F:endopeptidase activator activity"/>
    <property type="evidence" value="ECO:0007669"/>
    <property type="project" value="EnsemblFungi"/>
</dbReference>
<keyword evidence="8" id="KW-1185">Reference proteome</keyword>
<evidence type="ECO:0000256" key="6">
    <source>
        <dbReference type="SAM" id="SignalP"/>
    </source>
</evidence>
<proteinExistence type="inferred from homology"/>
<dbReference type="PROSITE" id="PS00854">
    <property type="entry name" value="PROTEASOME_BETA_1"/>
    <property type="match status" value="1"/>
</dbReference>
<keyword evidence="3 5" id="KW-0539">Nucleus</keyword>
<dbReference type="SUPFAM" id="SSF56235">
    <property type="entry name" value="N-terminal nucleophile aminohydrolases (Ntn hydrolases)"/>
    <property type="match status" value="1"/>
</dbReference>
<dbReference type="GO" id="GO:0010499">
    <property type="term" value="P:proteasomal ubiquitin-independent protein catabolic process"/>
    <property type="evidence" value="ECO:0007669"/>
    <property type="project" value="EnsemblFungi"/>
</dbReference>
<reference evidence="7 8" key="1">
    <citation type="submission" date="2015-03" db="EMBL/GenBank/DDBJ databases">
        <authorList>
            <person name="Radwan O."/>
            <person name="Al-Naeli F.A."/>
            <person name="Rendon G.A."/>
            <person name="Fields C."/>
        </authorList>
    </citation>
    <scope>NUCLEOTIDE SEQUENCE [LARGE SCALE GENOMIC DNA]</scope>
    <source>
        <strain evidence="7">CR-DP1</strain>
    </source>
</reference>
<dbReference type="FunFam" id="3.60.20.10:FF:000008">
    <property type="entry name" value="Proteasome subunit beta type-4"/>
    <property type="match status" value="1"/>
</dbReference>
<evidence type="ECO:0000256" key="2">
    <source>
        <dbReference type="ARBA" id="ARBA00022942"/>
    </source>
</evidence>
<dbReference type="PANTHER" id="PTHR32194">
    <property type="entry name" value="METALLOPROTEASE TLDD"/>
    <property type="match status" value="1"/>
</dbReference>
<dbReference type="EMBL" id="LAEV01001594">
    <property type="protein sequence ID" value="KKA27731.1"/>
    <property type="molecule type" value="Genomic_DNA"/>
</dbReference>
<feature type="signal peptide" evidence="6">
    <location>
        <begin position="1"/>
        <end position="22"/>
    </location>
</feature>
<comment type="subunit">
    <text evidence="5">Component of the proteasome complex.</text>
</comment>
<dbReference type="InterPro" id="IPR035206">
    <property type="entry name" value="Proteasome_beta2"/>
</dbReference>
<dbReference type="InterPro" id="IPR023333">
    <property type="entry name" value="Proteasome_suB-type"/>
</dbReference>
<evidence type="ECO:0000256" key="3">
    <source>
        <dbReference type="ARBA" id="ARBA00023242"/>
    </source>
</evidence>
<feature type="chain" id="PRO_5002482663" description="Proteasome subunit beta" evidence="6">
    <location>
        <begin position="23"/>
        <end position="216"/>
    </location>
</feature>
<dbReference type="PROSITE" id="PS51476">
    <property type="entry name" value="PROTEASOME_BETA_2"/>
    <property type="match status" value="1"/>
</dbReference>
<accession>A0A0F4ZC83</accession>
<comment type="caution">
    <text evidence="7">The sequence shown here is derived from an EMBL/GenBank/DDBJ whole genome shotgun (WGS) entry which is preliminary data.</text>
</comment>
<comment type="subunit">
    <text evidence="4">The 26S proteasome consists of a 20S proteasome core and two 19S regulatory subunits. The 20S proteasome core is composed of 28 subunits that are arranged in four stacked rings, resulting in a barrel-shaped structure. The two end rings are each formed by seven alpha subunits, and the two central rings are each formed by seven beta subunits. The catalytic chamber with the active sites is on the inside of the barrel.</text>
</comment>
<organism evidence="7 8">
    <name type="scientific">Thielaviopsis punctulata</name>
    <dbReference type="NCBI Taxonomy" id="72032"/>
    <lineage>
        <taxon>Eukaryota</taxon>
        <taxon>Fungi</taxon>
        <taxon>Dikarya</taxon>
        <taxon>Ascomycota</taxon>
        <taxon>Pezizomycotina</taxon>
        <taxon>Sordariomycetes</taxon>
        <taxon>Hypocreomycetidae</taxon>
        <taxon>Microascales</taxon>
        <taxon>Ceratocystidaceae</taxon>
        <taxon>Thielaviopsis</taxon>
    </lineage>
</organism>
<gene>
    <name evidence="7" type="ORF">TD95_001297</name>
</gene>
<evidence type="ECO:0000256" key="4">
    <source>
        <dbReference type="ARBA" id="ARBA00026071"/>
    </source>
</evidence>
<dbReference type="Gene3D" id="3.60.20.10">
    <property type="entry name" value="Glutamine Phosphoribosylpyrophosphate, subunit 1, domain 1"/>
    <property type="match status" value="1"/>
</dbReference>
<keyword evidence="1 5" id="KW-0963">Cytoplasm</keyword>
<dbReference type="OrthoDB" id="268428at2759"/>
<dbReference type="InterPro" id="IPR016050">
    <property type="entry name" value="Proteasome_bsu_CS"/>
</dbReference>
<dbReference type="Pfam" id="PF00227">
    <property type="entry name" value="Proteasome"/>
    <property type="match status" value="1"/>
</dbReference>
<sequence>MSVNLLPSLQLLLAEVLLGITGKDFTIIAASKAAMRGATILKASDDKTRELNNSTLMAFSGEAGDTIQFAEYIQANAQLYSMRNETDLSPTALAHFVRGELASSLRSRKPYNVNLLLGGVDPITQKPSLFWLDYLASLAPVPYAAHGYAQYYCLSILDKHHNPNIDLAQGIKLLNMCTDELKRRLPIDFKGMTVKVVTKEGIQDIEFDDDKVVKMA</sequence>
<dbReference type="GO" id="GO:0005789">
    <property type="term" value="C:endoplasmic reticulum membrane"/>
    <property type="evidence" value="ECO:0007669"/>
    <property type="project" value="EnsemblFungi"/>
</dbReference>
<name>A0A0F4ZC83_9PEZI</name>
<comment type="function">
    <text evidence="5">Component of the proteasome, a multicatalytic proteinase complex which is characterized by its ability to cleave peptides with Arg, Phe, Tyr, Leu, and Glu adjacent to the leaving group at neutral or slightly basic pH. The proteasome has an ATP-dependent proteolytic activity.</text>
</comment>
<evidence type="ECO:0000313" key="8">
    <source>
        <dbReference type="Proteomes" id="UP000033483"/>
    </source>
</evidence>
<dbReference type="Proteomes" id="UP000033483">
    <property type="component" value="Unassembled WGS sequence"/>
</dbReference>
<comment type="subcellular location">
    <subcellularLocation>
        <location evidence="5">Cytoplasm</location>
    </subcellularLocation>
    <subcellularLocation>
        <location evidence="5">Nucleus</location>
    </subcellularLocation>
</comment>
<evidence type="ECO:0000256" key="5">
    <source>
        <dbReference type="RuleBase" id="RU004203"/>
    </source>
</evidence>
<dbReference type="AlphaFoldDB" id="A0A0F4ZC83"/>
<dbReference type="GO" id="GO:0005634">
    <property type="term" value="C:nucleus"/>
    <property type="evidence" value="ECO:0007669"/>
    <property type="project" value="UniProtKB-SubCell"/>
</dbReference>
<evidence type="ECO:0000313" key="7">
    <source>
        <dbReference type="EMBL" id="KKA27731.1"/>
    </source>
</evidence>
<keyword evidence="2 5" id="KW-0647">Proteasome</keyword>
<dbReference type="GO" id="GO:0043161">
    <property type="term" value="P:proteasome-mediated ubiquitin-dependent protein catabolic process"/>
    <property type="evidence" value="ECO:0007669"/>
    <property type="project" value="EnsemblFungi"/>
</dbReference>
<dbReference type="PANTHER" id="PTHR32194:SF2">
    <property type="entry name" value="PROTEASOME SUBUNIT BETA TYPE-1"/>
    <property type="match status" value="1"/>
</dbReference>
<dbReference type="GO" id="GO:0019774">
    <property type="term" value="C:proteasome core complex, beta-subunit complex"/>
    <property type="evidence" value="ECO:0007669"/>
    <property type="project" value="EnsemblFungi"/>
</dbReference>
<protein>
    <recommendedName>
        <fullName evidence="5">Proteasome subunit beta</fullName>
    </recommendedName>
</protein>
<comment type="similarity">
    <text evidence="5">Belongs to the peptidase T1B family.</text>
</comment>
<dbReference type="CDD" id="cd03758">
    <property type="entry name" value="proteasome_beta_type_2"/>
    <property type="match status" value="1"/>
</dbReference>
<evidence type="ECO:0000256" key="1">
    <source>
        <dbReference type="ARBA" id="ARBA00022490"/>
    </source>
</evidence>
<dbReference type="InterPro" id="IPR001353">
    <property type="entry name" value="Proteasome_sua/b"/>
</dbReference>
<dbReference type="InterPro" id="IPR029055">
    <property type="entry name" value="Ntn_hydrolases_N"/>
</dbReference>
<keyword evidence="6" id="KW-0732">Signal</keyword>